<reference evidence="2" key="1">
    <citation type="submission" date="2022-11" db="UniProtKB">
        <authorList>
            <consortium name="WormBaseParasite"/>
        </authorList>
    </citation>
    <scope>IDENTIFICATION</scope>
</reference>
<accession>A0AC35FN26</accession>
<sequence>MTVFTEFQAVVFAGGYGNKMTDVTNNIPKPLLPVANVPLFWYALNTLHRNYIYDIILITNEKCDEKVREFLKNGDLPPLPGLNIEIVNPGPENDDWGTVEALRFVADRIKHDFILISGDIVSDINLHEMLQQHRAEDSTMTVCLTENAIVSGPAPGPVVKKPPKYRDFSILPADSNRLLFLAPEDDFEEMKPKHQLFVKYQNVHLTARYSNCHIYIMKHGLLNVIKSLDDNFSSITAEFIPYILELQYGKRDKSIMRMIFGETDLHDEEVHGDYEHHHQHDKETSSLQNHDQEVQCFAYKATIGAVQTMARCNTIGTWFEANKSVLLTPKNFFTDEGINIAGLSNDRKLPGVDGRTAIDEEAQIGTNVKIVGSVIMKGAKIGNGAQIFNSVICERVIIGEKCHIGASIIGNDQSIPDGTRLTNSVLQNEGEMDMDESFN</sequence>
<evidence type="ECO:0000313" key="2">
    <source>
        <dbReference type="WBParaSite" id="PS1159_v2.g18702.t1"/>
    </source>
</evidence>
<evidence type="ECO:0000313" key="1">
    <source>
        <dbReference type="Proteomes" id="UP000887580"/>
    </source>
</evidence>
<protein>
    <submittedName>
        <fullName evidence="2">Nucleotidyl transferase domain-containing protein</fullName>
    </submittedName>
</protein>
<dbReference type="WBParaSite" id="PS1159_v2.g18702.t1">
    <property type="protein sequence ID" value="PS1159_v2.g18702.t1"/>
    <property type="gene ID" value="PS1159_v2.g18702"/>
</dbReference>
<dbReference type="Proteomes" id="UP000887580">
    <property type="component" value="Unplaced"/>
</dbReference>
<organism evidence="1 2">
    <name type="scientific">Panagrolaimus sp. PS1159</name>
    <dbReference type="NCBI Taxonomy" id="55785"/>
    <lineage>
        <taxon>Eukaryota</taxon>
        <taxon>Metazoa</taxon>
        <taxon>Ecdysozoa</taxon>
        <taxon>Nematoda</taxon>
        <taxon>Chromadorea</taxon>
        <taxon>Rhabditida</taxon>
        <taxon>Tylenchina</taxon>
        <taxon>Panagrolaimomorpha</taxon>
        <taxon>Panagrolaimoidea</taxon>
        <taxon>Panagrolaimidae</taxon>
        <taxon>Panagrolaimus</taxon>
    </lineage>
</organism>
<proteinExistence type="predicted"/>
<name>A0AC35FN26_9BILA</name>